<protein>
    <submittedName>
        <fullName evidence="1">36816_t:CDS:1</fullName>
    </submittedName>
</protein>
<evidence type="ECO:0000313" key="2">
    <source>
        <dbReference type="Proteomes" id="UP000789920"/>
    </source>
</evidence>
<feature type="non-terminal residue" evidence="1">
    <location>
        <position position="54"/>
    </location>
</feature>
<sequence length="54" mass="6602">SSKDDEEIYEEIYEEICNKIFFELIQDYKIFLKTTLEENDKEDDDYFLGVPQKK</sequence>
<feature type="non-terminal residue" evidence="1">
    <location>
        <position position="1"/>
    </location>
</feature>
<evidence type="ECO:0000313" key="1">
    <source>
        <dbReference type="EMBL" id="CAG8843873.1"/>
    </source>
</evidence>
<gene>
    <name evidence="1" type="ORF">RPERSI_LOCUS32965</name>
</gene>
<dbReference type="Proteomes" id="UP000789920">
    <property type="component" value="Unassembled WGS sequence"/>
</dbReference>
<name>A0ACA9SM87_9GLOM</name>
<comment type="caution">
    <text evidence="1">The sequence shown here is derived from an EMBL/GenBank/DDBJ whole genome shotgun (WGS) entry which is preliminary data.</text>
</comment>
<dbReference type="EMBL" id="CAJVQC010140108">
    <property type="protein sequence ID" value="CAG8843873.1"/>
    <property type="molecule type" value="Genomic_DNA"/>
</dbReference>
<accession>A0ACA9SM87</accession>
<reference evidence="1" key="1">
    <citation type="submission" date="2021-06" db="EMBL/GenBank/DDBJ databases">
        <authorList>
            <person name="Kallberg Y."/>
            <person name="Tangrot J."/>
            <person name="Rosling A."/>
        </authorList>
    </citation>
    <scope>NUCLEOTIDE SEQUENCE</scope>
    <source>
        <strain evidence="1">MA461A</strain>
    </source>
</reference>
<organism evidence="1 2">
    <name type="scientific">Racocetra persica</name>
    <dbReference type="NCBI Taxonomy" id="160502"/>
    <lineage>
        <taxon>Eukaryota</taxon>
        <taxon>Fungi</taxon>
        <taxon>Fungi incertae sedis</taxon>
        <taxon>Mucoromycota</taxon>
        <taxon>Glomeromycotina</taxon>
        <taxon>Glomeromycetes</taxon>
        <taxon>Diversisporales</taxon>
        <taxon>Gigasporaceae</taxon>
        <taxon>Racocetra</taxon>
    </lineage>
</organism>
<proteinExistence type="predicted"/>
<keyword evidence="2" id="KW-1185">Reference proteome</keyword>